<dbReference type="InterPro" id="IPR053737">
    <property type="entry name" value="Type_II_TA_Toxin"/>
</dbReference>
<dbReference type="InterPro" id="IPR003812">
    <property type="entry name" value="Fido"/>
</dbReference>
<evidence type="ECO:0000259" key="1">
    <source>
        <dbReference type="PROSITE" id="PS51459"/>
    </source>
</evidence>
<evidence type="ECO:0000313" key="2">
    <source>
        <dbReference type="EMBL" id="QRR03985.1"/>
    </source>
</evidence>
<feature type="domain" description="Fido" evidence="1">
    <location>
        <begin position="1"/>
        <end position="56"/>
    </location>
</feature>
<evidence type="ECO:0000313" key="3">
    <source>
        <dbReference type="Proteomes" id="UP000612680"/>
    </source>
</evidence>
<dbReference type="Pfam" id="PF02661">
    <property type="entry name" value="Fic"/>
    <property type="match status" value="1"/>
</dbReference>
<dbReference type="PROSITE" id="PS51459">
    <property type="entry name" value="FIDO"/>
    <property type="match status" value="1"/>
</dbReference>
<dbReference type="EMBL" id="CP056775">
    <property type="protein sequence ID" value="QRR03985.1"/>
    <property type="molecule type" value="Genomic_DNA"/>
</dbReference>
<keyword evidence="3" id="KW-1185">Reference proteome</keyword>
<name>A0ABX7IDV3_9BACT</name>
<sequence>MEEKAATLLYLIIKNHSYVDGNQRIAAACFLLFLSVNGLLRATDGSVLICNETLVP</sequence>
<dbReference type="Proteomes" id="UP000612680">
    <property type="component" value="Chromosome"/>
</dbReference>
<dbReference type="RefSeq" id="WP_310589533.1">
    <property type="nucleotide sequence ID" value="NZ_CP056775.1"/>
</dbReference>
<dbReference type="Gene3D" id="1.20.120.1870">
    <property type="entry name" value="Fic/DOC protein, Fido domain"/>
    <property type="match status" value="1"/>
</dbReference>
<reference evidence="2 3" key="1">
    <citation type="submission" date="2020-06" db="EMBL/GenBank/DDBJ databases">
        <title>Dyadobacter sandarakinus sp. nov., isolated from the soil of the Arctic Yellow River Station.</title>
        <authorList>
            <person name="Zhang Y."/>
            <person name="Peng F."/>
        </authorList>
    </citation>
    <scope>NUCLEOTIDE SEQUENCE [LARGE SCALE GENOMIC DNA]</scope>
    <source>
        <strain evidence="2 3">Q3-56</strain>
    </source>
</reference>
<organism evidence="2 3">
    <name type="scientific">Dyadobacter sandarakinus</name>
    <dbReference type="NCBI Taxonomy" id="2747268"/>
    <lineage>
        <taxon>Bacteria</taxon>
        <taxon>Pseudomonadati</taxon>
        <taxon>Bacteroidota</taxon>
        <taxon>Cytophagia</taxon>
        <taxon>Cytophagales</taxon>
        <taxon>Spirosomataceae</taxon>
        <taxon>Dyadobacter</taxon>
    </lineage>
</organism>
<accession>A0ABX7IDV3</accession>
<proteinExistence type="predicted"/>
<gene>
    <name evidence="2" type="ORF">HWI92_00565</name>
</gene>
<protein>
    <submittedName>
        <fullName evidence="2">Fic family protein</fullName>
    </submittedName>
</protein>